<evidence type="ECO:0000256" key="1">
    <source>
        <dbReference type="SAM" id="SignalP"/>
    </source>
</evidence>
<evidence type="ECO:0008006" key="4">
    <source>
        <dbReference type="Google" id="ProtNLM"/>
    </source>
</evidence>
<reference evidence="3" key="1">
    <citation type="journal article" date="2019" name="Int. J. Syst. Evol. Microbiol.">
        <title>The Global Catalogue of Microorganisms (GCM) 10K type strain sequencing project: providing services to taxonomists for standard genome sequencing and annotation.</title>
        <authorList>
            <consortium name="The Broad Institute Genomics Platform"/>
            <consortium name="The Broad Institute Genome Sequencing Center for Infectious Disease"/>
            <person name="Wu L."/>
            <person name="Ma J."/>
        </authorList>
    </citation>
    <scope>NUCLEOTIDE SEQUENCE [LARGE SCALE GENOMIC DNA]</scope>
    <source>
        <strain evidence="3">JCM 18325</strain>
    </source>
</reference>
<accession>A0ABP9CSA5</accession>
<protein>
    <recommendedName>
        <fullName evidence="4">Auto-transporter adhesin head GIN domain-containing protein</fullName>
    </recommendedName>
</protein>
<gene>
    <name evidence="2" type="ORF">GCM10023330_26810</name>
</gene>
<organism evidence="2 3">
    <name type="scientific">Litoribaculum gwangyangense</name>
    <dbReference type="NCBI Taxonomy" id="1130722"/>
    <lineage>
        <taxon>Bacteria</taxon>
        <taxon>Pseudomonadati</taxon>
        <taxon>Bacteroidota</taxon>
        <taxon>Flavobacteriia</taxon>
        <taxon>Flavobacteriales</taxon>
        <taxon>Flavobacteriaceae</taxon>
        <taxon>Litoribaculum</taxon>
    </lineage>
</organism>
<dbReference type="Proteomes" id="UP001501433">
    <property type="component" value="Unassembled WGS sequence"/>
</dbReference>
<feature type="signal peptide" evidence="1">
    <location>
        <begin position="1"/>
        <end position="22"/>
    </location>
</feature>
<feature type="chain" id="PRO_5047398707" description="Auto-transporter adhesin head GIN domain-containing protein" evidence="1">
    <location>
        <begin position="23"/>
        <end position="105"/>
    </location>
</feature>
<evidence type="ECO:0000313" key="3">
    <source>
        <dbReference type="Proteomes" id="UP001501433"/>
    </source>
</evidence>
<dbReference type="EMBL" id="BAABJW010000004">
    <property type="protein sequence ID" value="GAA4816847.1"/>
    <property type="molecule type" value="Genomic_DNA"/>
</dbReference>
<proteinExistence type="predicted"/>
<sequence>MKTKFYILLVLLLSFSMGNAQSNSKTVEVEVADTISVSKYDLNSTDASNVKVNTVKENENLLIDTIQLRASIARSSSDIRIYLIRKRNEGNISLVFPKINKAVKA</sequence>
<name>A0ABP9CSA5_9FLAO</name>
<keyword evidence="3" id="KW-1185">Reference proteome</keyword>
<comment type="caution">
    <text evidence="2">The sequence shown here is derived from an EMBL/GenBank/DDBJ whole genome shotgun (WGS) entry which is preliminary data.</text>
</comment>
<evidence type="ECO:0000313" key="2">
    <source>
        <dbReference type="EMBL" id="GAA4816847.1"/>
    </source>
</evidence>
<keyword evidence="1" id="KW-0732">Signal</keyword>